<feature type="transmembrane region" description="Helical" evidence="3">
    <location>
        <begin position="488"/>
        <end position="508"/>
    </location>
</feature>
<evidence type="ECO:0000256" key="1">
    <source>
        <dbReference type="ARBA" id="ARBA00022801"/>
    </source>
</evidence>
<evidence type="ECO:0000256" key="3">
    <source>
        <dbReference type="SAM" id="Phobius"/>
    </source>
</evidence>
<feature type="transmembrane region" description="Helical" evidence="3">
    <location>
        <begin position="412"/>
        <end position="435"/>
    </location>
</feature>
<comment type="caution">
    <text evidence="4">The sequence shown here is derived from an EMBL/GenBank/DDBJ whole genome shotgun (WGS) entry which is preliminary data.</text>
</comment>
<accession>A0ABP2DQZ3</accession>
<evidence type="ECO:0000313" key="4">
    <source>
        <dbReference type="EMBL" id="EEI62452.1"/>
    </source>
</evidence>
<dbReference type="InterPro" id="IPR023365">
    <property type="entry name" value="Sortase_dom-sf"/>
</dbReference>
<keyword evidence="3" id="KW-0812">Transmembrane</keyword>
<dbReference type="NCBIfam" id="TIGR01076">
    <property type="entry name" value="sortase_fam"/>
    <property type="match status" value="1"/>
</dbReference>
<dbReference type="RefSeq" id="WP_005396263.1">
    <property type="nucleotide sequence ID" value="NZ_GG667040.1"/>
</dbReference>
<keyword evidence="1" id="KW-0378">Hydrolase</keyword>
<dbReference type="NCBIfam" id="TIGR01167">
    <property type="entry name" value="LPXTG_anchor"/>
    <property type="match status" value="1"/>
</dbReference>
<proteinExistence type="predicted"/>
<keyword evidence="5" id="KW-1185">Reference proteome</keyword>
<evidence type="ECO:0000256" key="2">
    <source>
        <dbReference type="SAM" id="MobiDB-lite"/>
    </source>
</evidence>
<dbReference type="Proteomes" id="UP000006237">
    <property type="component" value="Unassembled WGS sequence"/>
</dbReference>
<dbReference type="EMBL" id="ACHF01000105">
    <property type="protein sequence ID" value="EEI62452.1"/>
    <property type="molecule type" value="Genomic_DNA"/>
</dbReference>
<organism evidence="4 5">
    <name type="scientific">Corynebacterium glucuronolyticum ATCC 51866</name>
    <dbReference type="NCBI Taxonomy" id="548478"/>
    <lineage>
        <taxon>Bacteria</taxon>
        <taxon>Bacillati</taxon>
        <taxon>Actinomycetota</taxon>
        <taxon>Actinomycetes</taxon>
        <taxon>Mycobacteriales</taxon>
        <taxon>Corynebacteriaceae</taxon>
        <taxon>Corynebacterium</taxon>
    </lineage>
</organism>
<gene>
    <name evidence="4" type="primary">srtA</name>
    <name evidence="4" type="ORF">HMPREF0293_2033</name>
</gene>
<dbReference type="NCBIfam" id="NF033745">
    <property type="entry name" value="class_C_sortase"/>
    <property type="match status" value="1"/>
</dbReference>
<name>A0ABP2DQZ3_9CORY</name>
<dbReference type="CDD" id="cd05827">
    <property type="entry name" value="Sortase_C"/>
    <property type="match status" value="1"/>
</dbReference>
<feature type="transmembrane region" description="Helical" evidence="3">
    <location>
        <begin position="262"/>
        <end position="282"/>
    </location>
</feature>
<keyword evidence="3" id="KW-1133">Transmembrane helix</keyword>
<evidence type="ECO:0000313" key="5">
    <source>
        <dbReference type="Proteomes" id="UP000006237"/>
    </source>
</evidence>
<dbReference type="SUPFAM" id="SSF63817">
    <property type="entry name" value="Sortase"/>
    <property type="match status" value="1"/>
</dbReference>
<dbReference type="InterPro" id="IPR042002">
    <property type="entry name" value="Sortase_C"/>
</dbReference>
<protein>
    <submittedName>
        <fullName evidence="4">Sortase family protein</fullName>
    </submittedName>
</protein>
<dbReference type="InterPro" id="IPR005754">
    <property type="entry name" value="Sortase"/>
</dbReference>
<reference evidence="4 5" key="1">
    <citation type="submission" date="2009-01" db="EMBL/GenBank/DDBJ databases">
        <authorList>
            <person name="Qin X."/>
            <person name="Bachman B."/>
            <person name="Battles P."/>
            <person name="Bell A."/>
            <person name="Bess C."/>
            <person name="Bickham C."/>
            <person name="Chaboub L."/>
            <person name="Chen D."/>
            <person name="Coyle M."/>
            <person name="Deiros D.R."/>
            <person name="Dinh H."/>
            <person name="Forbes L."/>
            <person name="Fowler G."/>
            <person name="Francisco L."/>
            <person name="Fu Q."/>
            <person name="Gubbala S."/>
            <person name="Hale W."/>
            <person name="Han Y."/>
            <person name="Hemphill L."/>
            <person name="Highlander S.K."/>
            <person name="Hirani K."/>
            <person name="Hogues M."/>
            <person name="Jackson L."/>
            <person name="Jakkamsetti A."/>
            <person name="Javaid M."/>
            <person name="Jiang H."/>
            <person name="Korchina V."/>
            <person name="Kovar C."/>
            <person name="Lara F."/>
            <person name="Lee S."/>
            <person name="Mata R."/>
            <person name="Mathew T."/>
            <person name="Moen C."/>
            <person name="Morales K."/>
            <person name="Munidasa M."/>
            <person name="Nazareth L."/>
            <person name="Ngo R."/>
            <person name="Nguyen L."/>
            <person name="Okwuonu G."/>
            <person name="Ongeri F."/>
            <person name="Patil S."/>
            <person name="Petrosino J."/>
            <person name="Pham C."/>
            <person name="Pham P."/>
            <person name="Pu L.-L."/>
            <person name="Puazo M."/>
            <person name="Raj R."/>
            <person name="Reid J."/>
            <person name="Rouhana J."/>
            <person name="Saada N."/>
            <person name="Shang Y."/>
            <person name="Simmons D."/>
            <person name="Thornton R."/>
            <person name="Warren J."/>
            <person name="Weissenberger G."/>
            <person name="Zhang J."/>
            <person name="Zhang L."/>
            <person name="Zhou C."/>
            <person name="Zhu D."/>
            <person name="Muzny D."/>
            <person name="Worley K."/>
            <person name="Gibbs R."/>
        </authorList>
    </citation>
    <scope>NUCLEOTIDE SEQUENCE [LARGE SCALE GENOMIC DNA]</scope>
    <source>
        <strain evidence="4 5">ATCC 51866</strain>
    </source>
</reference>
<feature type="compositionally biased region" description="Low complexity" evidence="2">
    <location>
        <begin position="445"/>
        <end position="460"/>
    </location>
</feature>
<dbReference type="Gene3D" id="2.40.260.10">
    <property type="entry name" value="Sortase"/>
    <property type="match status" value="1"/>
</dbReference>
<feature type="transmembrane region" description="Helical" evidence="3">
    <location>
        <begin position="21"/>
        <end position="39"/>
    </location>
</feature>
<keyword evidence="3" id="KW-0472">Membrane</keyword>
<feature type="region of interest" description="Disordered" evidence="2">
    <location>
        <begin position="445"/>
        <end position="472"/>
    </location>
</feature>
<sequence>MAHAIKTRDESAKTQPSRRDLIPLLLVLLGILVMCYPVIGTYYKNVQQSHVADAYRQSVTSNPEDYTPLLDEARRYNQENTGAPILDPWLARVSKDNRPYQDYLEKLNPTGNPAEPMAALAIPSIESVLPVYHGTDPSTLEHGVGHLYGSALPVGGDGTHTVLTGHSGLTNATLFDHLDKVKVGDRVFLTVFGEQLAYEVDAIDVVLPTEISSLQPEDGKDLLTLITCTPYGINSHRLLVRAHRIPLDPQEADEAFQSQSNWQWWMTLVVAIILIALLLLALRRRKNVKKLAPIALAAVLSATPIVAIATDVTVEIDPGNPYSQTAQPPTENVLVTLTGPVTRSQRTVSGKTTFSELPDGSYRLTFPETEVFAKGRFDLPYIDPVRNKPADELIVNPKFTPGTINPSIIDKIATIVGIPLVGGMVYLWLAALGLVPGLGLLSSDKTQAPEPAAEPPATATPAPPQTQAPAPGLQDTIRRGLASTGANVWWVMALGLAIILAGLILLIARRKKERNAQ</sequence>
<dbReference type="Pfam" id="PF04203">
    <property type="entry name" value="Sortase"/>
    <property type="match status" value="1"/>
</dbReference>